<dbReference type="SMART" id="SM00382">
    <property type="entry name" value="AAA"/>
    <property type="match status" value="1"/>
</dbReference>
<dbReference type="Proteomes" id="UP000184388">
    <property type="component" value="Unassembled WGS sequence"/>
</dbReference>
<name>A0A9X8MTW8_9ACTN</name>
<dbReference type="RefSeq" id="WP_073444733.1">
    <property type="nucleotide sequence ID" value="NZ_FRBK01000006.1"/>
</dbReference>
<dbReference type="AlphaFoldDB" id="A0A9X8MTW8"/>
<dbReference type="SUPFAM" id="SSF52540">
    <property type="entry name" value="P-loop containing nucleoside triphosphate hydrolases"/>
    <property type="match status" value="1"/>
</dbReference>
<dbReference type="InterPro" id="IPR003593">
    <property type="entry name" value="AAA+_ATPase"/>
</dbReference>
<comment type="caution">
    <text evidence="2">The sequence shown here is derived from an EMBL/GenBank/DDBJ whole genome shotgun (WGS) entry which is preliminary data.</text>
</comment>
<protein>
    <submittedName>
        <fullName evidence="2">NB-ARC domain-containing protein</fullName>
    </submittedName>
</protein>
<dbReference type="PANTHER" id="PTHR47691:SF3">
    <property type="entry name" value="HTH-TYPE TRANSCRIPTIONAL REGULATOR RV0890C-RELATED"/>
    <property type="match status" value="1"/>
</dbReference>
<dbReference type="Gene3D" id="3.40.50.300">
    <property type="entry name" value="P-loop containing nucleotide triphosphate hydrolases"/>
    <property type="match status" value="1"/>
</dbReference>
<evidence type="ECO:0000259" key="1">
    <source>
        <dbReference type="SMART" id="SM00382"/>
    </source>
</evidence>
<dbReference type="PRINTS" id="PR00364">
    <property type="entry name" value="DISEASERSIST"/>
</dbReference>
<evidence type="ECO:0000313" key="3">
    <source>
        <dbReference type="Proteomes" id="UP000184388"/>
    </source>
</evidence>
<dbReference type="SUPFAM" id="SSF48452">
    <property type="entry name" value="TPR-like"/>
    <property type="match status" value="1"/>
</dbReference>
<organism evidence="2 3">
    <name type="scientific">Streptomyces yunnanensis</name>
    <dbReference type="NCBI Taxonomy" id="156453"/>
    <lineage>
        <taxon>Bacteria</taxon>
        <taxon>Bacillati</taxon>
        <taxon>Actinomycetota</taxon>
        <taxon>Actinomycetes</taxon>
        <taxon>Kitasatosporales</taxon>
        <taxon>Streptomycetaceae</taxon>
        <taxon>Streptomyces</taxon>
    </lineage>
</organism>
<dbReference type="InterPro" id="IPR041664">
    <property type="entry name" value="AAA_16"/>
</dbReference>
<accession>A0A9X8MTW8</accession>
<proteinExistence type="predicted"/>
<feature type="domain" description="AAA+ ATPase" evidence="1">
    <location>
        <begin position="44"/>
        <end position="186"/>
    </location>
</feature>
<dbReference type="Gene3D" id="1.25.40.10">
    <property type="entry name" value="Tetratricopeptide repeat domain"/>
    <property type="match status" value="1"/>
</dbReference>
<dbReference type="PANTHER" id="PTHR47691">
    <property type="entry name" value="REGULATOR-RELATED"/>
    <property type="match status" value="1"/>
</dbReference>
<evidence type="ECO:0000313" key="2">
    <source>
        <dbReference type="EMBL" id="SHL79265.1"/>
    </source>
</evidence>
<dbReference type="InterPro" id="IPR011990">
    <property type="entry name" value="TPR-like_helical_dom_sf"/>
</dbReference>
<dbReference type="InterPro" id="IPR027417">
    <property type="entry name" value="P-loop_NTPase"/>
</dbReference>
<gene>
    <name evidence="2" type="ORF">SAMN05216268_106211</name>
</gene>
<dbReference type="EMBL" id="FRBK01000006">
    <property type="protein sequence ID" value="SHL79265.1"/>
    <property type="molecule type" value="Genomic_DNA"/>
</dbReference>
<dbReference type="Pfam" id="PF13191">
    <property type="entry name" value="AAA_16"/>
    <property type="match status" value="1"/>
</dbReference>
<sequence length="804" mass="84983">MGSVGPARHAALNALPPRPTVLLGRSGALTELLGLLAPGRTDEPPRVIALAGEAGVGKTALLAVAAHEARPRFPGGVLAADAGAHSLRDTLTTEELLRTYLRAFGIPEDQLQPHRSGLESQFHSKLGEARGPMLILLDDAAAEDHIAPLIPPDGRHRLLATARTAPADPAVTVLPLDSLTPEDSVALLESVTATSVPKAQLAEIAALCGHLPLALHVVAGRLRDSTDSAERVLASLRPPGERLAELGPVRRAFTASYTALAKGDARMLRVLGLHPGTQIDAVSAAALADVPEAAADRALRRLIRAHLLRPAGPEGRVRFHDLLRLYAGELASGEAESARSAALGRLLDHYGRCAAEADDGWFLQERSTLTATLEQAVKHGLHRQVGPVAGPLGNSLGRHGRAVDALIALRYGALAAQLRGDAGQEAELLREMRHQYRAVGRPAEAAACQEPGHLARIRAGVRSAELDDDLGEQAAEREDLAGAAHHLGQAAARWSRHGNGQRAAASLSALGDALARLGQSDEAVELYWSAVAMSEATGNATVEARTCLKLALLAATHADHLELVQRGLHSAREAKDARITVEALDLASTALIESGQLAEAAPLLEEALGLADKNQLPLLHDALLERELERRKLAADEEGVRELAARRNKSGPPCPPEVPPPPIEHASRHIRPVLVRLFSLPLCAALWSTGCLAVAAPGGELGAVAFHLAQLALAGVTAWAARRVWLRGHGRGLGHLIAIMTHRWHAAAAAALLPVGAWAGTPRTAAVPVALLTLHSAAQLWPAFRTRRLRLRRPEIGCRLTRMA</sequence>
<reference evidence="3" key="1">
    <citation type="submission" date="2016-11" db="EMBL/GenBank/DDBJ databases">
        <authorList>
            <person name="Jaros S."/>
            <person name="Januszkiewicz K."/>
            <person name="Wedrychowicz H."/>
        </authorList>
    </citation>
    <scope>NUCLEOTIDE SEQUENCE [LARGE SCALE GENOMIC DNA]</scope>
    <source>
        <strain evidence="3">CGMCC 4.3555</strain>
    </source>
</reference>